<evidence type="ECO:0000313" key="3">
    <source>
        <dbReference type="Proteomes" id="UP000317778"/>
    </source>
</evidence>
<dbReference type="Proteomes" id="UP000317778">
    <property type="component" value="Unassembled WGS sequence"/>
</dbReference>
<organism evidence="2 3">
    <name type="scientific">candidate division TA06 bacterium B3_TA06</name>
    <dbReference type="NCBI Taxonomy" id="2012487"/>
    <lineage>
        <taxon>Bacteria</taxon>
        <taxon>Bacteria division TA06</taxon>
    </lineage>
</organism>
<dbReference type="GO" id="GO:0005524">
    <property type="term" value="F:ATP binding"/>
    <property type="evidence" value="ECO:0007669"/>
    <property type="project" value="UniProtKB-KW"/>
</dbReference>
<protein>
    <submittedName>
        <fullName evidence="2">ATP-binding protein</fullName>
    </submittedName>
</protein>
<accession>A0A532V7H8</accession>
<dbReference type="Pfam" id="PF02518">
    <property type="entry name" value="HATPase_c"/>
    <property type="match status" value="1"/>
</dbReference>
<dbReference type="CDD" id="cd16934">
    <property type="entry name" value="HATPase_RsbT-like"/>
    <property type="match status" value="1"/>
</dbReference>
<evidence type="ECO:0000259" key="1">
    <source>
        <dbReference type="SMART" id="SM00387"/>
    </source>
</evidence>
<dbReference type="AlphaFoldDB" id="A0A532V7H8"/>
<reference evidence="2 3" key="1">
    <citation type="submission" date="2017-06" db="EMBL/GenBank/DDBJ databases">
        <title>Novel microbial phyla capable of carbon fixation and sulfur reduction in deep-sea sediments.</title>
        <authorList>
            <person name="Huang J."/>
            <person name="Baker B."/>
            <person name="Wang Y."/>
        </authorList>
    </citation>
    <scope>NUCLEOTIDE SEQUENCE [LARGE SCALE GENOMIC DNA]</scope>
    <source>
        <strain evidence="2">B3_TA06</strain>
    </source>
</reference>
<dbReference type="InterPro" id="IPR036890">
    <property type="entry name" value="HATPase_C_sf"/>
</dbReference>
<evidence type="ECO:0000313" key="2">
    <source>
        <dbReference type="EMBL" id="TKJ43146.1"/>
    </source>
</evidence>
<dbReference type="InterPro" id="IPR003594">
    <property type="entry name" value="HATPase_dom"/>
</dbReference>
<comment type="caution">
    <text evidence="2">The sequence shown here is derived from an EMBL/GenBank/DDBJ whole genome shotgun (WGS) entry which is preliminary data.</text>
</comment>
<proteinExistence type="predicted"/>
<dbReference type="EMBL" id="NJBO01000006">
    <property type="protein sequence ID" value="TKJ43146.1"/>
    <property type="molecule type" value="Genomic_DNA"/>
</dbReference>
<sequence length="130" mass="14213">MIVIPIKEEVDIVRVRTVVRSMARDIGFGLVDQTRISTAVSELARNAFLYAGEGEAHIEELTNPHKGIRITFIDHGPGIEDIELAMKDGWSSSGNMGKGLPGSKRLSDHMEISSEPGQGTTVIIEKWLSV</sequence>
<dbReference type="Gene3D" id="3.30.565.10">
    <property type="entry name" value="Histidine kinase-like ATPase, C-terminal domain"/>
    <property type="match status" value="1"/>
</dbReference>
<dbReference type="SUPFAM" id="SSF55874">
    <property type="entry name" value="ATPase domain of HSP90 chaperone/DNA topoisomerase II/histidine kinase"/>
    <property type="match status" value="1"/>
</dbReference>
<dbReference type="SMART" id="SM00387">
    <property type="entry name" value="HATPase_c"/>
    <property type="match status" value="1"/>
</dbReference>
<name>A0A532V7H8_UNCT6</name>
<keyword evidence="2" id="KW-0547">Nucleotide-binding</keyword>
<keyword evidence="2" id="KW-0067">ATP-binding</keyword>
<gene>
    <name evidence="2" type="ORF">CEE36_05190</name>
</gene>
<feature type="domain" description="Histidine kinase/HSP90-like ATPase" evidence="1">
    <location>
        <begin position="31"/>
        <end position="130"/>
    </location>
</feature>